<dbReference type="AlphaFoldDB" id="A0AAU2AFI1"/>
<reference evidence="1" key="1">
    <citation type="submission" date="2022-10" db="EMBL/GenBank/DDBJ databases">
        <title>The complete genomes of actinobacterial strains from the NBC collection.</title>
        <authorList>
            <person name="Joergensen T.S."/>
            <person name="Alvarez Arevalo M."/>
            <person name="Sterndorff E.B."/>
            <person name="Faurdal D."/>
            <person name="Vuksanovic O."/>
            <person name="Mourched A.-S."/>
            <person name="Charusanti P."/>
            <person name="Shaw S."/>
            <person name="Blin K."/>
            <person name="Weber T."/>
        </authorList>
    </citation>
    <scope>NUCLEOTIDE SEQUENCE</scope>
    <source>
        <strain evidence="1">NBC_00093</strain>
    </source>
</reference>
<protein>
    <submittedName>
        <fullName evidence="1">Uncharacterized protein</fullName>
    </submittedName>
</protein>
<proteinExistence type="predicted"/>
<organism evidence="1">
    <name type="scientific">Streptomyces sp. NBC_00093</name>
    <dbReference type="NCBI Taxonomy" id="2975649"/>
    <lineage>
        <taxon>Bacteria</taxon>
        <taxon>Bacillati</taxon>
        <taxon>Actinomycetota</taxon>
        <taxon>Actinomycetes</taxon>
        <taxon>Kitasatosporales</taxon>
        <taxon>Streptomycetaceae</taxon>
        <taxon>Streptomyces</taxon>
    </lineage>
</organism>
<accession>A0AAU2AFI1</accession>
<name>A0AAU2AFI1_9ACTN</name>
<gene>
    <name evidence="1" type="ORF">OHA22_50820</name>
</gene>
<dbReference type="EMBL" id="CP108222">
    <property type="protein sequence ID" value="WTT23271.1"/>
    <property type="molecule type" value="Genomic_DNA"/>
</dbReference>
<sequence>MALAAAVADLIGSARAATAADVAGPRGLPPDDGVDLTSTHTAATQAIDGLRAAADALRADRSAASLAQLVGYGVPHAAPGEPDGLEGQVDAALAEADRRVTAADALTASDPVGALRAVFGESFLVVPPFMPPAGEFADGLAARAAAGDADPATLRGWLEDVAHVRPGAARLADVRLLATSPPPLQVAQLPADVPPWAALPAPDGAPPPGGTVSLLIAGDVPDRAGPVAALLVDDWVEVVPGTQQDTSVVMQLNAPTAVAPQSVLLAVAADPTRRWTTDSLERVVLETLALARERAVDADVPGAPPSGHLLPALLFARNTGGDPDGDTISTEFPRQT</sequence>
<evidence type="ECO:0000313" key="1">
    <source>
        <dbReference type="EMBL" id="WTT23271.1"/>
    </source>
</evidence>